<proteinExistence type="predicted"/>
<evidence type="ECO:0000256" key="2">
    <source>
        <dbReference type="SAM" id="Phobius"/>
    </source>
</evidence>
<evidence type="ECO:0000256" key="1">
    <source>
        <dbReference type="SAM" id="MobiDB-lite"/>
    </source>
</evidence>
<evidence type="ECO:0000313" key="4">
    <source>
        <dbReference type="Proteomes" id="UP000639772"/>
    </source>
</evidence>
<sequence length="135" mass="15417">MEGFRSRSYTDGRSQIEPYGLYGPPRPSYDLGRYGSSYSQKGTKLRKVKSARRWLEDPEFQRKKRVAGYKVYSVEGKLKASFRKSIRNKMAKGILPLMLVVLIGAVVGGRHLIFVSDASDELDEDCRKPSFKKFT</sequence>
<protein>
    <submittedName>
        <fullName evidence="3">Uncharacterized protein</fullName>
    </submittedName>
</protein>
<dbReference type="AlphaFoldDB" id="A0A835V655"/>
<dbReference type="Proteomes" id="UP000639772">
    <property type="component" value="Unassembled WGS sequence"/>
</dbReference>
<organism evidence="3 4">
    <name type="scientific">Vanilla planifolia</name>
    <name type="common">Vanilla</name>
    <dbReference type="NCBI Taxonomy" id="51239"/>
    <lineage>
        <taxon>Eukaryota</taxon>
        <taxon>Viridiplantae</taxon>
        <taxon>Streptophyta</taxon>
        <taxon>Embryophyta</taxon>
        <taxon>Tracheophyta</taxon>
        <taxon>Spermatophyta</taxon>
        <taxon>Magnoliopsida</taxon>
        <taxon>Liliopsida</taxon>
        <taxon>Asparagales</taxon>
        <taxon>Orchidaceae</taxon>
        <taxon>Vanilloideae</taxon>
        <taxon>Vanilleae</taxon>
        <taxon>Vanilla</taxon>
    </lineage>
</organism>
<dbReference type="PANTHER" id="PTHR33193:SF71">
    <property type="entry name" value="OS02G0223700 PROTEIN"/>
    <property type="match status" value="1"/>
</dbReference>
<dbReference type="EMBL" id="JADCNM010000004">
    <property type="protein sequence ID" value="KAG0486847.1"/>
    <property type="molecule type" value="Genomic_DNA"/>
</dbReference>
<feature type="region of interest" description="Disordered" evidence="1">
    <location>
        <begin position="1"/>
        <end position="27"/>
    </location>
</feature>
<dbReference type="PANTHER" id="PTHR33193">
    <property type="entry name" value="DOMAIN PROTEIN, PUTATIVE (DUF3511)-RELATED"/>
    <property type="match status" value="1"/>
</dbReference>
<dbReference type="OrthoDB" id="1655903at2759"/>
<keyword evidence="2" id="KW-0472">Membrane</keyword>
<comment type="caution">
    <text evidence="3">The sequence shown here is derived from an EMBL/GenBank/DDBJ whole genome shotgun (WGS) entry which is preliminary data.</text>
</comment>
<name>A0A835V655_VANPL</name>
<dbReference type="InterPro" id="IPR021899">
    <property type="entry name" value="DUF3511"/>
</dbReference>
<evidence type="ECO:0000313" key="3">
    <source>
        <dbReference type="EMBL" id="KAG0486847.1"/>
    </source>
</evidence>
<feature type="transmembrane region" description="Helical" evidence="2">
    <location>
        <begin position="93"/>
        <end position="113"/>
    </location>
</feature>
<accession>A0A835V655</accession>
<gene>
    <name evidence="3" type="ORF">HPP92_008942</name>
</gene>
<feature type="compositionally biased region" description="Basic and acidic residues" evidence="1">
    <location>
        <begin position="1"/>
        <end position="10"/>
    </location>
</feature>
<keyword evidence="2" id="KW-0812">Transmembrane</keyword>
<reference evidence="3 4" key="1">
    <citation type="journal article" date="2020" name="Nat. Food">
        <title>A phased Vanilla planifolia genome enables genetic improvement of flavour and production.</title>
        <authorList>
            <person name="Hasing T."/>
            <person name="Tang H."/>
            <person name="Brym M."/>
            <person name="Khazi F."/>
            <person name="Huang T."/>
            <person name="Chambers A.H."/>
        </authorList>
    </citation>
    <scope>NUCLEOTIDE SEQUENCE [LARGE SCALE GENOMIC DNA]</scope>
    <source>
        <tissue evidence="3">Leaf</tissue>
    </source>
</reference>
<dbReference type="Pfam" id="PF12023">
    <property type="entry name" value="DUF3511"/>
    <property type="match status" value="1"/>
</dbReference>
<keyword evidence="2" id="KW-1133">Transmembrane helix</keyword>